<keyword evidence="3" id="KW-1185">Reference proteome</keyword>
<dbReference type="Proteomes" id="UP000187283">
    <property type="component" value="Unassembled WGS sequence"/>
</dbReference>
<dbReference type="EMBL" id="LSSN01002148">
    <property type="protein sequence ID" value="OMJ17069.1"/>
    <property type="molecule type" value="Genomic_DNA"/>
</dbReference>
<sequence length="354" mass="39194">MKNSIISKLIFIVNVLTFANFVTGKVVEKRADAECVSSYQDINVIVNPGASGREYEYYKGITVPCSGDYFKTTFDVDLVSDVYFLLASGKNSRTGIEGVIGVKSWNWSIGGQKFDYKSEFDRNELKMTVVLEVSQAGLRLTGRTDSILYTAADHPEMKEILTKKDFYLYFGSFKPDVMIENISVSCMNSGKCEINKGLICSNLSVLANQVNNEVGSDKKFQKNPAMILPCATNNFIMEFQAQAYSDIFVVFTGPRGINPATDFVEVTLGLISGVSKTNNSFNKIDSKPSPDKCPASYDISIEYKDGILTSKINNSVVTRYKSTIYRLSMFYVAPNSGVMAMKKGSVHCQLITVC</sequence>
<comment type="caution">
    <text evidence="2">The sequence shown here is derived from an EMBL/GenBank/DDBJ whole genome shotgun (WGS) entry which is preliminary data.</text>
</comment>
<organism evidence="2 3">
    <name type="scientific">Smittium culicis</name>
    <dbReference type="NCBI Taxonomy" id="133412"/>
    <lineage>
        <taxon>Eukaryota</taxon>
        <taxon>Fungi</taxon>
        <taxon>Fungi incertae sedis</taxon>
        <taxon>Zoopagomycota</taxon>
        <taxon>Kickxellomycotina</taxon>
        <taxon>Harpellomycetes</taxon>
        <taxon>Harpellales</taxon>
        <taxon>Legeriomycetaceae</taxon>
        <taxon>Smittium</taxon>
    </lineage>
</organism>
<evidence type="ECO:0000256" key="1">
    <source>
        <dbReference type="SAM" id="SignalP"/>
    </source>
</evidence>
<proteinExistence type="predicted"/>
<keyword evidence="1" id="KW-0732">Signal</keyword>
<evidence type="ECO:0000313" key="2">
    <source>
        <dbReference type="EMBL" id="OMJ17069.1"/>
    </source>
</evidence>
<reference evidence="2 3" key="1">
    <citation type="submission" date="2017-01" db="EMBL/GenBank/DDBJ databases">
        <authorList>
            <person name="Mah S.A."/>
            <person name="Swanson W.J."/>
            <person name="Moy G.W."/>
            <person name="Vacquier V.D."/>
        </authorList>
    </citation>
    <scope>NUCLEOTIDE SEQUENCE [LARGE SCALE GENOMIC DNA]</scope>
    <source>
        <strain evidence="2 3">GSMNP</strain>
    </source>
</reference>
<evidence type="ECO:0000313" key="3">
    <source>
        <dbReference type="Proteomes" id="UP000187283"/>
    </source>
</evidence>
<name>A0A1R1XRA0_9FUNG</name>
<feature type="signal peptide" evidence="1">
    <location>
        <begin position="1"/>
        <end position="24"/>
    </location>
</feature>
<dbReference type="AlphaFoldDB" id="A0A1R1XRA0"/>
<feature type="chain" id="PRO_5012322554" evidence="1">
    <location>
        <begin position="25"/>
        <end position="354"/>
    </location>
</feature>
<accession>A0A1R1XRA0</accession>
<gene>
    <name evidence="2" type="ORF">AYI70_g6205</name>
</gene>
<protein>
    <submittedName>
        <fullName evidence="2">Uncharacterized protein</fullName>
    </submittedName>
</protein>